<gene>
    <name evidence="2" type="ORF">PPGU16_19960</name>
</gene>
<dbReference type="EMBL" id="AP023174">
    <property type="protein sequence ID" value="BCF88929.1"/>
    <property type="molecule type" value="Genomic_DNA"/>
</dbReference>
<dbReference type="SUPFAM" id="SSF55486">
    <property type="entry name" value="Metalloproteases ('zincins'), catalytic domain"/>
    <property type="match status" value="1"/>
</dbReference>
<dbReference type="InterPro" id="IPR013783">
    <property type="entry name" value="Ig-like_fold"/>
</dbReference>
<proteinExistence type="predicted"/>
<accession>A0A7I8BKZ9</accession>
<evidence type="ECO:0000259" key="1">
    <source>
        <dbReference type="Pfam" id="PF01833"/>
    </source>
</evidence>
<evidence type="ECO:0000313" key="2">
    <source>
        <dbReference type="EMBL" id="BCF88929.1"/>
    </source>
</evidence>
<dbReference type="KEGG" id="plad:PPGU16_19960"/>
<dbReference type="InterPro" id="IPR014756">
    <property type="entry name" value="Ig_E-set"/>
</dbReference>
<dbReference type="Gene3D" id="2.60.40.10">
    <property type="entry name" value="Immunoglobulins"/>
    <property type="match status" value="1"/>
</dbReference>
<dbReference type="SUPFAM" id="SSF81296">
    <property type="entry name" value="E set domains"/>
    <property type="match status" value="1"/>
</dbReference>
<dbReference type="InterPro" id="IPR002909">
    <property type="entry name" value="IPT_dom"/>
</dbReference>
<evidence type="ECO:0000313" key="3">
    <source>
        <dbReference type="Proteomes" id="UP000510888"/>
    </source>
</evidence>
<keyword evidence="3" id="KW-1185">Reference proteome</keyword>
<dbReference type="AlphaFoldDB" id="A0A7I8BKZ9"/>
<reference evidence="2 3" key="1">
    <citation type="journal article" date="2020" name="Genes (Basel)">
        <title>Genomic Comparison of Insect Gut Symbionts from Divergent Burkholderia Subclades.</title>
        <authorList>
            <person name="Takeshita K."/>
            <person name="Kikuchi Y."/>
        </authorList>
    </citation>
    <scope>NUCLEOTIDE SEQUENCE [LARGE SCALE GENOMIC DNA]</scope>
    <source>
        <strain evidence="2 3">PGU16</strain>
    </source>
</reference>
<dbReference type="Pfam" id="PF01833">
    <property type="entry name" value="TIG"/>
    <property type="match status" value="1"/>
</dbReference>
<sequence length="626" mass="67060">MLGATAGMAVSDLTPPTGIPGDVVTITGAGFTNATRVIWRGGQLPSHDLSANQMLILLPQINSAQDLNGTVTLIREDNAQVTSNASLTVQALPQPSALSVTNAHEGDQVRIDGKYLIPPLIKSMMIGDMEFLPTSANGAGTQLFFTVPKGATSGSVVLLDWKGHRISAGTLNVIPPTPSIEITSVQFSQGPLYTVSGPTVDKNVRLVSQRDLLVRLRLKPAESLGQIKPEVLLAYGNDAQAVQVVSMAGPATLSTTSVAENDMANSYTYSIPGSAIDKGFFFAVKVSDSRYPDATKIFNYTPPAGALSGGTYIRVHLVPTVRPDGVRAKIDPEHFKRELMAVYPLSTVDVVVEPDFHWTVGSQISNDDILDLLSDMNTLRSSSQSNNYDFYVGVMACYCSSVAVFQGRALVVADTWYGSNANAVTEAAMHEIGHNFGRLHPWDDANSPYRNGGVIGSGPWLPEVGPDYSLSFVDPSTRYDIMSYDIPDAISPYTFSGAYDYLKANLPLSAKPKLLRASAPVGQALFITGSINLDSGKARLRKPTSVSASPDTVAMAADSTPGSQDYVLEINTATGSYRYPLQPKTVVTERSAQSLASFELKVAPVGQIQRMRVRRGDTLLLDQSSM</sequence>
<organism evidence="2 3">
    <name type="scientific">Paraburkholderia largidicola</name>
    <dbReference type="NCBI Taxonomy" id="3014751"/>
    <lineage>
        <taxon>Bacteria</taxon>
        <taxon>Pseudomonadati</taxon>
        <taxon>Pseudomonadota</taxon>
        <taxon>Betaproteobacteria</taxon>
        <taxon>Burkholderiales</taxon>
        <taxon>Burkholderiaceae</taxon>
        <taxon>Paraburkholderia</taxon>
    </lineage>
</organism>
<feature type="domain" description="IPT/TIG" evidence="1">
    <location>
        <begin position="10"/>
        <end position="88"/>
    </location>
</feature>
<dbReference type="Proteomes" id="UP000510888">
    <property type="component" value="Chromosome 1"/>
</dbReference>
<protein>
    <recommendedName>
        <fullName evidence="1">IPT/TIG domain-containing protein</fullName>
    </recommendedName>
</protein>
<name>A0A7I8BKZ9_9BURK</name>